<comment type="similarity">
    <text evidence="5">Belongs to the bacterial ribosomal protein bL25 family. CTC subfamily.</text>
</comment>
<dbReference type="Pfam" id="PF01386">
    <property type="entry name" value="Ribosomal_L25p"/>
    <property type="match status" value="1"/>
</dbReference>
<feature type="compositionally biased region" description="Low complexity" evidence="6">
    <location>
        <begin position="191"/>
        <end position="205"/>
    </location>
</feature>
<dbReference type="CDD" id="cd00495">
    <property type="entry name" value="Ribosomal_L25_TL5_CTC"/>
    <property type="match status" value="1"/>
</dbReference>
<dbReference type="HAMAP" id="MF_01334">
    <property type="entry name" value="Ribosomal_bL25_CTC"/>
    <property type="match status" value="1"/>
</dbReference>
<dbReference type="SUPFAM" id="SSF50715">
    <property type="entry name" value="Ribosomal protein L25-like"/>
    <property type="match status" value="1"/>
</dbReference>
<evidence type="ECO:0000256" key="4">
    <source>
        <dbReference type="ARBA" id="ARBA00023274"/>
    </source>
</evidence>
<evidence type="ECO:0000259" key="7">
    <source>
        <dbReference type="Pfam" id="PF01386"/>
    </source>
</evidence>
<reference evidence="9 10" key="1">
    <citation type="submission" date="2024-09" db="EMBL/GenBank/DDBJ databases">
        <authorList>
            <person name="Sun Q."/>
            <person name="Mori K."/>
        </authorList>
    </citation>
    <scope>NUCLEOTIDE SEQUENCE [LARGE SCALE GENOMIC DNA]</scope>
    <source>
        <strain evidence="9 10">KCTC 23076</strain>
    </source>
</reference>
<dbReference type="RefSeq" id="WP_386673311.1">
    <property type="nucleotide sequence ID" value="NZ_JBHLTG010000006.1"/>
</dbReference>
<dbReference type="EMBL" id="JBHLTG010000006">
    <property type="protein sequence ID" value="MFC0681055.1"/>
    <property type="molecule type" value="Genomic_DNA"/>
</dbReference>
<dbReference type="InterPro" id="IPR037121">
    <property type="entry name" value="Ribosomal_bL25_C"/>
</dbReference>
<dbReference type="GO" id="GO:0005840">
    <property type="term" value="C:ribosome"/>
    <property type="evidence" value="ECO:0007669"/>
    <property type="project" value="UniProtKB-KW"/>
</dbReference>
<feature type="region of interest" description="Disordered" evidence="6">
    <location>
        <begin position="176"/>
        <end position="212"/>
    </location>
</feature>
<evidence type="ECO:0000256" key="3">
    <source>
        <dbReference type="ARBA" id="ARBA00022980"/>
    </source>
</evidence>
<dbReference type="Gene3D" id="2.170.120.20">
    <property type="entry name" value="Ribosomal protein L25, beta domain"/>
    <property type="match status" value="1"/>
</dbReference>
<dbReference type="InterPro" id="IPR001021">
    <property type="entry name" value="Ribosomal_bL25_long"/>
</dbReference>
<keyword evidence="2 5" id="KW-0694">RNA-binding</keyword>
<feature type="domain" description="Large ribosomal subunit protein bL25 L25" evidence="7">
    <location>
        <begin position="7"/>
        <end position="91"/>
    </location>
</feature>
<evidence type="ECO:0000256" key="1">
    <source>
        <dbReference type="ARBA" id="ARBA00022730"/>
    </source>
</evidence>
<comment type="subunit">
    <text evidence="5">Part of the 50S ribosomal subunit; part of the 5S rRNA/L5/L18/L25 subcomplex. Contacts the 5S rRNA. Binds to the 5S rRNA independently of L5 and L18.</text>
</comment>
<dbReference type="InterPro" id="IPR029751">
    <property type="entry name" value="Ribosomal_L25_dom"/>
</dbReference>
<keyword evidence="3 5" id="KW-0689">Ribosomal protein</keyword>
<evidence type="ECO:0000259" key="8">
    <source>
        <dbReference type="Pfam" id="PF14693"/>
    </source>
</evidence>
<evidence type="ECO:0000313" key="10">
    <source>
        <dbReference type="Proteomes" id="UP001589896"/>
    </source>
</evidence>
<dbReference type="InterPro" id="IPR020930">
    <property type="entry name" value="Ribosomal_uL5_bac-type"/>
</dbReference>
<organism evidence="9 10">
    <name type="scientific">Lysobacter korlensis</name>
    <dbReference type="NCBI Taxonomy" id="553636"/>
    <lineage>
        <taxon>Bacteria</taxon>
        <taxon>Pseudomonadati</taxon>
        <taxon>Pseudomonadota</taxon>
        <taxon>Gammaproteobacteria</taxon>
        <taxon>Lysobacterales</taxon>
        <taxon>Lysobacteraceae</taxon>
        <taxon>Lysobacter</taxon>
    </lineage>
</organism>
<gene>
    <name evidence="5" type="primary">rplY</name>
    <name evidence="5" type="synonym">ctc</name>
    <name evidence="9" type="ORF">ACFFGH_24775</name>
</gene>
<dbReference type="Gene3D" id="2.40.240.10">
    <property type="entry name" value="Ribosomal Protein L25, Chain P"/>
    <property type="match status" value="1"/>
</dbReference>
<evidence type="ECO:0000313" key="9">
    <source>
        <dbReference type="EMBL" id="MFC0681055.1"/>
    </source>
</evidence>
<keyword evidence="1 5" id="KW-0699">rRNA-binding</keyword>
<dbReference type="PANTHER" id="PTHR33284">
    <property type="entry name" value="RIBOSOMAL PROTEIN L25/GLN-TRNA SYNTHETASE, ANTI-CODON-BINDING DOMAIN-CONTAINING PROTEIN"/>
    <property type="match status" value="1"/>
</dbReference>
<keyword evidence="4 5" id="KW-0687">Ribonucleoprotein</keyword>
<dbReference type="InterPro" id="IPR020057">
    <property type="entry name" value="Ribosomal_bL25_b-dom"/>
</dbReference>
<feature type="domain" description="Large ribosomal subunit protein bL25 beta" evidence="8">
    <location>
        <begin position="99"/>
        <end position="178"/>
    </location>
</feature>
<evidence type="ECO:0000256" key="5">
    <source>
        <dbReference type="HAMAP-Rule" id="MF_01334"/>
    </source>
</evidence>
<comment type="caution">
    <text evidence="9">The sequence shown here is derived from an EMBL/GenBank/DDBJ whole genome shotgun (WGS) entry which is preliminary data.</text>
</comment>
<dbReference type="NCBIfam" id="NF004131">
    <property type="entry name" value="PRK05618.2-1"/>
    <property type="match status" value="1"/>
</dbReference>
<dbReference type="NCBIfam" id="TIGR00731">
    <property type="entry name" value="bL25_bact_ctc"/>
    <property type="match status" value="1"/>
</dbReference>
<evidence type="ECO:0000256" key="6">
    <source>
        <dbReference type="SAM" id="MobiDB-lite"/>
    </source>
</evidence>
<keyword evidence="10" id="KW-1185">Reference proteome</keyword>
<comment type="function">
    <text evidence="5">This is one of the proteins that binds to the 5S RNA in the ribosome where it forms part of the central protuberance.</text>
</comment>
<dbReference type="PANTHER" id="PTHR33284:SF1">
    <property type="entry name" value="RIBOSOMAL PROTEIN L25_GLN-TRNA SYNTHETASE, ANTI-CODON-BINDING DOMAIN-CONTAINING PROTEIN"/>
    <property type="match status" value="1"/>
</dbReference>
<dbReference type="Pfam" id="PF14693">
    <property type="entry name" value="Ribosomal_TL5_C"/>
    <property type="match status" value="1"/>
</dbReference>
<protein>
    <recommendedName>
        <fullName evidence="5">Large ribosomal subunit protein bL25</fullName>
    </recommendedName>
    <alternativeName>
        <fullName evidence="5">General stress protein CTC</fullName>
    </alternativeName>
</protein>
<name>A0ABV6RVP6_9GAMM</name>
<dbReference type="InterPro" id="IPR011035">
    <property type="entry name" value="Ribosomal_bL25/Gln-tRNA_synth"/>
</dbReference>
<sequence length="212" mass="22192">MADDMRLTAEVRTSFGKGAARKIRAANKIPAVIYGHGTEPQHVTLPGHETMLLIRKANAVLELDIAGAQQLALVKDVQKDPVRQIIEHMDLIIVRRGEKVTVDIPVHLEGESAPGTIAAQENTTVSVEAEATHIPERITVDIEGATEGTQIHASDLKLPSGSTLISDPATLIVAISTPAGGAGEDEEAEPSGDSGAAVEETGTGETTDEAAE</sequence>
<accession>A0ABV6RVP6</accession>
<dbReference type="Proteomes" id="UP001589896">
    <property type="component" value="Unassembled WGS sequence"/>
</dbReference>
<dbReference type="InterPro" id="IPR020056">
    <property type="entry name" value="Rbsml_bL25/Gln-tRNA_synth_N"/>
</dbReference>
<evidence type="ECO:0000256" key="2">
    <source>
        <dbReference type="ARBA" id="ARBA00022884"/>
    </source>
</evidence>
<proteinExistence type="inferred from homology"/>